<evidence type="ECO:0000313" key="1">
    <source>
        <dbReference type="EMBL" id="KAH7918724.1"/>
    </source>
</evidence>
<organism evidence="1 2">
    <name type="scientific">Leucogyrophana mollusca</name>
    <dbReference type="NCBI Taxonomy" id="85980"/>
    <lineage>
        <taxon>Eukaryota</taxon>
        <taxon>Fungi</taxon>
        <taxon>Dikarya</taxon>
        <taxon>Basidiomycota</taxon>
        <taxon>Agaricomycotina</taxon>
        <taxon>Agaricomycetes</taxon>
        <taxon>Agaricomycetidae</taxon>
        <taxon>Boletales</taxon>
        <taxon>Boletales incertae sedis</taxon>
        <taxon>Leucogyrophana</taxon>
    </lineage>
</organism>
<proteinExistence type="predicted"/>
<name>A0ACB8B0H0_9AGAM</name>
<accession>A0ACB8B0H0</accession>
<gene>
    <name evidence="1" type="ORF">BV22DRAFT_1134383</name>
</gene>
<protein>
    <submittedName>
        <fullName evidence="1">Uncharacterized protein</fullName>
    </submittedName>
</protein>
<reference evidence="1" key="1">
    <citation type="journal article" date="2021" name="New Phytol.">
        <title>Evolutionary innovations through gain and loss of genes in the ectomycorrhizal Boletales.</title>
        <authorList>
            <person name="Wu G."/>
            <person name="Miyauchi S."/>
            <person name="Morin E."/>
            <person name="Kuo A."/>
            <person name="Drula E."/>
            <person name="Varga T."/>
            <person name="Kohler A."/>
            <person name="Feng B."/>
            <person name="Cao Y."/>
            <person name="Lipzen A."/>
            <person name="Daum C."/>
            <person name="Hundley H."/>
            <person name="Pangilinan J."/>
            <person name="Johnson J."/>
            <person name="Barry K."/>
            <person name="LaButti K."/>
            <person name="Ng V."/>
            <person name="Ahrendt S."/>
            <person name="Min B."/>
            <person name="Choi I.G."/>
            <person name="Park H."/>
            <person name="Plett J.M."/>
            <person name="Magnuson J."/>
            <person name="Spatafora J.W."/>
            <person name="Nagy L.G."/>
            <person name="Henrissat B."/>
            <person name="Grigoriev I.V."/>
            <person name="Yang Z.L."/>
            <person name="Xu J."/>
            <person name="Martin F.M."/>
        </authorList>
    </citation>
    <scope>NUCLEOTIDE SEQUENCE</scope>
    <source>
        <strain evidence="1">KUC20120723A-06</strain>
    </source>
</reference>
<dbReference type="EMBL" id="MU266743">
    <property type="protein sequence ID" value="KAH7918724.1"/>
    <property type="molecule type" value="Genomic_DNA"/>
</dbReference>
<keyword evidence="2" id="KW-1185">Reference proteome</keyword>
<evidence type="ECO:0000313" key="2">
    <source>
        <dbReference type="Proteomes" id="UP000790709"/>
    </source>
</evidence>
<dbReference type="Proteomes" id="UP000790709">
    <property type="component" value="Unassembled WGS sequence"/>
</dbReference>
<sequence length="82" mass="9328">MQITPVFSVLVSFVVLAVAYPTTGPAKSADEPKELDSNLFGYDYERRADKPEELDSNLFGYDYVRREFCPSSRDSRSLNPCR</sequence>
<comment type="caution">
    <text evidence="1">The sequence shown here is derived from an EMBL/GenBank/DDBJ whole genome shotgun (WGS) entry which is preliminary data.</text>
</comment>